<dbReference type="OrthoDB" id="8688375at2"/>
<dbReference type="InterPro" id="IPR050638">
    <property type="entry name" value="AA-Vitamin_Transporters"/>
</dbReference>
<keyword evidence="8" id="KW-1185">Reference proteome</keyword>
<feature type="transmembrane region" description="Helical" evidence="5">
    <location>
        <begin position="128"/>
        <end position="147"/>
    </location>
</feature>
<feature type="transmembrane region" description="Helical" evidence="5">
    <location>
        <begin position="185"/>
        <end position="210"/>
    </location>
</feature>
<protein>
    <submittedName>
        <fullName evidence="7">Drug/metabolite transporter (DMT)-like permease</fullName>
    </submittedName>
</protein>
<evidence type="ECO:0000313" key="8">
    <source>
        <dbReference type="Proteomes" id="UP000295142"/>
    </source>
</evidence>
<feature type="transmembrane region" description="Helical" evidence="5">
    <location>
        <begin position="153"/>
        <end position="173"/>
    </location>
</feature>
<reference evidence="7 8" key="1">
    <citation type="submission" date="2019-03" db="EMBL/GenBank/DDBJ databases">
        <title>Genomic Encyclopedia of Type Strains, Phase IV (KMG-IV): sequencing the most valuable type-strain genomes for metagenomic binning, comparative biology and taxonomic classification.</title>
        <authorList>
            <person name="Goeker M."/>
        </authorList>
    </citation>
    <scope>NUCLEOTIDE SEQUENCE [LARGE SCALE GENOMIC DNA]</scope>
    <source>
        <strain evidence="7 8">DSM 4868</strain>
    </source>
</reference>
<dbReference type="InterPro" id="IPR037185">
    <property type="entry name" value="EmrE-like"/>
</dbReference>
<feature type="domain" description="EamA" evidence="6">
    <location>
        <begin position="12"/>
        <end position="142"/>
    </location>
</feature>
<evidence type="ECO:0000313" key="7">
    <source>
        <dbReference type="EMBL" id="TCO70463.1"/>
    </source>
</evidence>
<keyword evidence="3 5" id="KW-1133">Transmembrane helix</keyword>
<sequence>MIPRPRWLPAATLLLVGAGWGLTTPLVKLAVEGGYRPFGIIFWQLVIGAAILWPVQAVRRQRLPLGRPHLRVYAALAALGTLFPNAATYRAVEQLPAGLVTILLSSVPMFAFAIALALGDERLGPGRLAGLVLGLAGVAMIVGPEAALPDRAMLGFVLLALVAPLVYGVEGNYMARAVVPGLDPLAVVLGASLVGLPVAAGLALVTGQWITPAPPWGMADLAVFASSAVDTTIYGAYVWLVARAGAVFAAQAAYLVTGFGVLWSVALLGESYSGWVWAAMGVMLAGLALVQPRADSALVPAAPAAKHVR</sequence>
<evidence type="ECO:0000256" key="5">
    <source>
        <dbReference type="SAM" id="Phobius"/>
    </source>
</evidence>
<comment type="subcellular location">
    <subcellularLocation>
        <location evidence="1">Membrane</location>
        <topology evidence="1">Multi-pass membrane protein</topology>
    </subcellularLocation>
</comment>
<organism evidence="7 8">
    <name type="scientific">Rhodovulum euryhalinum</name>
    <dbReference type="NCBI Taxonomy" id="35805"/>
    <lineage>
        <taxon>Bacteria</taxon>
        <taxon>Pseudomonadati</taxon>
        <taxon>Pseudomonadota</taxon>
        <taxon>Alphaproteobacteria</taxon>
        <taxon>Rhodobacterales</taxon>
        <taxon>Paracoccaceae</taxon>
        <taxon>Rhodovulum</taxon>
    </lineage>
</organism>
<comment type="caution">
    <text evidence="7">The sequence shown here is derived from an EMBL/GenBank/DDBJ whole genome shotgun (WGS) entry which is preliminary data.</text>
</comment>
<dbReference type="RefSeq" id="WP_132545085.1">
    <property type="nucleotide sequence ID" value="NZ_SLWW01000009.1"/>
</dbReference>
<dbReference type="PANTHER" id="PTHR32322">
    <property type="entry name" value="INNER MEMBRANE TRANSPORTER"/>
    <property type="match status" value="1"/>
</dbReference>
<proteinExistence type="predicted"/>
<evidence type="ECO:0000256" key="1">
    <source>
        <dbReference type="ARBA" id="ARBA00004141"/>
    </source>
</evidence>
<evidence type="ECO:0000256" key="3">
    <source>
        <dbReference type="ARBA" id="ARBA00022989"/>
    </source>
</evidence>
<evidence type="ECO:0000256" key="4">
    <source>
        <dbReference type="ARBA" id="ARBA00023136"/>
    </source>
</evidence>
<feature type="transmembrane region" description="Helical" evidence="5">
    <location>
        <begin position="272"/>
        <end position="290"/>
    </location>
</feature>
<dbReference type="EMBL" id="SLWW01000009">
    <property type="protein sequence ID" value="TCO70463.1"/>
    <property type="molecule type" value="Genomic_DNA"/>
</dbReference>
<dbReference type="PANTHER" id="PTHR32322:SF9">
    <property type="entry name" value="AMINO-ACID METABOLITE EFFLUX PUMP-RELATED"/>
    <property type="match status" value="1"/>
</dbReference>
<feature type="transmembrane region" description="Helical" evidence="5">
    <location>
        <begin position="70"/>
        <end position="89"/>
    </location>
</feature>
<feature type="domain" description="EamA" evidence="6">
    <location>
        <begin position="157"/>
        <end position="290"/>
    </location>
</feature>
<dbReference type="AlphaFoldDB" id="A0A4R2KAJ1"/>
<dbReference type="SUPFAM" id="SSF103481">
    <property type="entry name" value="Multidrug resistance efflux transporter EmrE"/>
    <property type="match status" value="2"/>
</dbReference>
<feature type="transmembrane region" description="Helical" evidence="5">
    <location>
        <begin position="216"/>
        <end position="240"/>
    </location>
</feature>
<feature type="transmembrane region" description="Helical" evidence="5">
    <location>
        <begin position="95"/>
        <end position="116"/>
    </location>
</feature>
<name>A0A4R2KAJ1_9RHOB</name>
<evidence type="ECO:0000259" key="6">
    <source>
        <dbReference type="Pfam" id="PF00892"/>
    </source>
</evidence>
<gene>
    <name evidence="7" type="ORF">EV655_1099</name>
</gene>
<keyword evidence="4 5" id="KW-0472">Membrane</keyword>
<dbReference type="InterPro" id="IPR000620">
    <property type="entry name" value="EamA_dom"/>
</dbReference>
<dbReference type="GO" id="GO:0016020">
    <property type="term" value="C:membrane"/>
    <property type="evidence" value="ECO:0007669"/>
    <property type="project" value="UniProtKB-SubCell"/>
</dbReference>
<evidence type="ECO:0000256" key="2">
    <source>
        <dbReference type="ARBA" id="ARBA00022692"/>
    </source>
</evidence>
<accession>A0A4R2KAJ1</accession>
<dbReference type="Proteomes" id="UP000295142">
    <property type="component" value="Unassembled WGS sequence"/>
</dbReference>
<feature type="transmembrane region" description="Helical" evidence="5">
    <location>
        <begin position="37"/>
        <end position="58"/>
    </location>
</feature>
<dbReference type="Pfam" id="PF00892">
    <property type="entry name" value="EamA"/>
    <property type="match status" value="2"/>
</dbReference>
<feature type="transmembrane region" description="Helical" evidence="5">
    <location>
        <begin position="247"/>
        <end position="266"/>
    </location>
</feature>
<keyword evidence="2 5" id="KW-0812">Transmembrane</keyword>